<dbReference type="AlphaFoldDB" id="A0A4S3KFX6"/>
<proteinExistence type="predicted"/>
<accession>A0A4S3KFX6</accession>
<dbReference type="OrthoDB" id="165208at2"/>
<organism evidence="1 2">
    <name type="scientific">Metallibacterium scheffleri</name>
    <dbReference type="NCBI Taxonomy" id="993689"/>
    <lineage>
        <taxon>Bacteria</taxon>
        <taxon>Pseudomonadati</taxon>
        <taxon>Pseudomonadota</taxon>
        <taxon>Gammaproteobacteria</taxon>
        <taxon>Lysobacterales</taxon>
        <taxon>Rhodanobacteraceae</taxon>
        <taxon>Metallibacterium</taxon>
    </lineage>
</organism>
<sequence length="109" mass="11954">MIARVWRGITHKDTADAYLTFLNNVALPGLAGKAGQRGGWVLRRYQGEHAEFVVLTLWESMDAIRAWVGGDPQQAVYTAEEAQYLLDQEGLVRHYETVGAVAPPAGQGT</sequence>
<dbReference type="EMBL" id="MWQO01000060">
    <property type="protein sequence ID" value="THD07525.1"/>
    <property type="molecule type" value="Genomic_DNA"/>
</dbReference>
<evidence type="ECO:0000313" key="2">
    <source>
        <dbReference type="Proteomes" id="UP000307749"/>
    </source>
</evidence>
<gene>
    <name evidence="1" type="ORF">B1806_14925</name>
</gene>
<dbReference type="RefSeq" id="WP_081126460.1">
    <property type="nucleotide sequence ID" value="NZ_DAHXOC010000014.1"/>
</dbReference>
<keyword evidence="2" id="KW-1185">Reference proteome</keyword>
<comment type="caution">
    <text evidence="1">The sequence shown here is derived from an EMBL/GenBank/DDBJ whole genome shotgun (WGS) entry which is preliminary data.</text>
</comment>
<evidence type="ECO:0008006" key="3">
    <source>
        <dbReference type="Google" id="ProtNLM"/>
    </source>
</evidence>
<dbReference type="Gene3D" id="3.30.70.100">
    <property type="match status" value="1"/>
</dbReference>
<protein>
    <recommendedName>
        <fullName evidence="3">Antibiotic biosynthesis monooxygenase</fullName>
    </recommendedName>
</protein>
<dbReference type="SUPFAM" id="SSF54909">
    <property type="entry name" value="Dimeric alpha+beta barrel"/>
    <property type="match status" value="1"/>
</dbReference>
<reference evidence="1 2" key="1">
    <citation type="submission" date="2017-02" db="EMBL/GenBank/DDBJ databases">
        <title>Whole genome sequencing of Metallibacterium scheffleri DSM 24874 (T).</title>
        <authorList>
            <person name="Kumar S."/>
            <person name="Patil P."/>
            <person name="Patil P.B."/>
        </authorList>
    </citation>
    <scope>NUCLEOTIDE SEQUENCE [LARGE SCALE GENOMIC DNA]</scope>
    <source>
        <strain evidence="1 2">DSM 24874</strain>
    </source>
</reference>
<dbReference type="InterPro" id="IPR011008">
    <property type="entry name" value="Dimeric_a/b-barrel"/>
</dbReference>
<name>A0A4S3KFX6_9GAMM</name>
<dbReference type="Proteomes" id="UP000307749">
    <property type="component" value="Unassembled WGS sequence"/>
</dbReference>
<dbReference type="STRING" id="993689.GCA_002077135_01143"/>
<evidence type="ECO:0000313" key="1">
    <source>
        <dbReference type="EMBL" id="THD07525.1"/>
    </source>
</evidence>